<protein>
    <submittedName>
        <fullName evidence="4">Uncharacterized protein</fullName>
    </submittedName>
</protein>
<evidence type="ECO:0000256" key="2">
    <source>
        <dbReference type="SAM" id="Coils"/>
    </source>
</evidence>
<comment type="caution">
    <text evidence="4">The sequence shown here is derived from an EMBL/GenBank/DDBJ whole genome shotgun (WGS) entry which is preliminary data.</text>
</comment>
<name>A0A843VIS4_COLES</name>
<keyword evidence="1 2" id="KW-0175">Coiled coil</keyword>
<dbReference type="GO" id="GO:0005634">
    <property type="term" value="C:nucleus"/>
    <property type="evidence" value="ECO:0007669"/>
    <property type="project" value="TreeGrafter"/>
</dbReference>
<organism evidence="4 5">
    <name type="scientific">Colocasia esculenta</name>
    <name type="common">Wild taro</name>
    <name type="synonym">Arum esculentum</name>
    <dbReference type="NCBI Taxonomy" id="4460"/>
    <lineage>
        <taxon>Eukaryota</taxon>
        <taxon>Viridiplantae</taxon>
        <taxon>Streptophyta</taxon>
        <taxon>Embryophyta</taxon>
        <taxon>Tracheophyta</taxon>
        <taxon>Spermatophyta</taxon>
        <taxon>Magnoliopsida</taxon>
        <taxon>Liliopsida</taxon>
        <taxon>Araceae</taxon>
        <taxon>Aroideae</taxon>
        <taxon>Colocasieae</taxon>
        <taxon>Colocasia</taxon>
    </lineage>
</organism>
<dbReference type="EMBL" id="NMUH01001428">
    <property type="protein sequence ID" value="MQL92253.1"/>
    <property type="molecule type" value="Genomic_DNA"/>
</dbReference>
<dbReference type="AlphaFoldDB" id="A0A843VIS4"/>
<evidence type="ECO:0000313" key="5">
    <source>
        <dbReference type="Proteomes" id="UP000652761"/>
    </source>
</evidence>
<keyword evidence="5" id="KW-1185">Reference proteome</keyword>
<dbReference type="OrthoDB" id="10254973at2759"/>
<gene>
    <name evidence="4" type="ORF">Taro_024878</name>
</gene>
<feature type="region of interest" description="Disordered" evidence="3">
    <location>
        <begin position="1"/>
        <end position="23"/>
    </location>
</feature>
<evidence type="ECO:0000256" key="3">
    <source>
        <dbReference type="SAM" id="MobiDB-lite"/>
    </source>
</evidence>
<sequence length="317" mass="35667">MHVINKSRPSAVTPAQSHEPEDERFRNVKLARSARFFENRLDPSIRSYSDQDQHGPIRHSDPISPSMGCLDIVSSYLFHSLSGYINFCLAGTEDGRLRGTRSCGGSSCMLLCAPYGMRGTAGFSEEKLVQRIMQNLGIYARLDQVFDAPPAVKEVLNSQCPVQTSYVGTRETDQRANEVLRLGIADLWTPDCHYRWSKSRYGGHISAFVDPVQHSRLFLYNSNVGDVDRSKSRKEELEVAINEMDGSVKLLQMERRQLEDEAAKLQKQRNLLVDAISLKWRFAEKQMMSIELDTQGSKVAPPSSMALASIVPLVRLE</sequence>
<dbReference type="GO" id="GO:0000724">
    <property type="term" value="P:double-strand break repair via homologous recombination"/>
    <property type="evidence" value="ECO:0007669"/>
    <property type="project" value="TreeGrafter"/>
</dbReference>
<dbReference type="Proteomes" id="UP000652761">
    <property type="component" value="Unassembled WGS sequence"/>
</dbReference>
<feature type="coiled-coil region" evidence="2">
    <location>
        <begin position="234"/>
        <end position="275"/>
    </location>
</feature>
<evidence type="ECO:0000313" key="4">
    <source>
        <dbReference type="EMBL" id="MQL92253.1"/>
    </source>
</evidence>
<feature type="compositionally biased region" description="Polar residues" evidence="3">
    <location>
        <begin position="7"/>
        <end position="16"/>
    </location>
</feature>
<evidence type="ECO:0000256" key="1">
    <source>
        <dbReference type="ARBA" id="ARBA00023054"/>
    </source>
</evidence>
<reference evidence="4" key="1">
    <citation type="submission" date="2017-07" db="EMBL/GenBank/DDBJ databases">
        <title>Taro Niue Genome Assembly and Annotation.</title>
        <authorList>
            <person name="Atibalentja N."/>
            <person name="Keating K."/>
            <person name="Fields C.J."/>
        </authorList>
    </citation>
    <scope>NUCLEOTIDE SEQUENCE</scope>
    <source>
        <strain evidence="4">Niue_2</strain>
        <tissue evidence="4">Leaf</tissue>
    </source>
</reference>
<proteinExistence type="predicted"/>
<accession>A0A843VIS4</accession>
<dbReference type="PANTHER" id="PTHR45916:SF1">
    <property type="entry name" value="STRUCTURAL MAINTENANCE OF CHROMOSOMES PROTEIN 5"/>
    <property type="match status" value="1"/>
</dbReference>
<dbReference type="GO" id="GO:0003697">
    <property type="term" value="F:single-stranded DNA binding"/>
    <property type="evidence" value="ECO:0007669"/>
    <property type="project" value="TreeGrafter"/>
</dbReference>
<dbReference type="PANTHER" id="PTHR45916">
    <property type="entry name" value="STRUCTURAL MAINTENANCE OF CHROMOSOMES PROTEIN 5"/>
    <property type="match status" value="1"/>
</dbReference>
<dbReference type="GO" id="GO:0030915">
    <property type="term" value="C:Smc5-Smc6 complex"/>
    <property type="evidence" value="ECO:0007669"/>
    <property type="project" value="TreeGrafter"/>
</dbReference>